<feature type="compositionally biased region" description="Basic and acidic residues" evidence="1">
    <location>
        <begin position="179"/>
        <end position="194"/>
    </location>
</feature>
<keyword evidence="3" id="KW-1185">Reference proteome</keyword>
<reference evidence="2 3" key="1">
    <citation type="submission" date="2019-07" db="EMBL/GenBank/DDBJ databases">
        <title>Draft genome assembly of a fouling barnacle, Amphibalanus amphitrite (Darwin, 1854): The first reference genome for Thecostraca.</title>
        <authorList>
            <person name="Kim W."/>
        </authorList>
    </citation>
    <scope>NUCLEOTIDE SEQUENCE [LARGE SCALE GENOMIC DNA]</scope>
    <source>
        <strain evidence="2">SNU_AA5</strain>
        <tissue evidence="2">Soma without cirri and trophi</tissue>
    </source>
</reference>
<dbReference type="SMART" id="SM00718">
    <property type="entry name" value="DM4_12"/>
    <property type="match status" value="1"/>
</dbReference>
<dbReference type="InterPro" id="IPR006631">
    <property type="entry name" value="DM4_12"/>
</dbReference>
<dbReference type="AlphaFoldDB" id="A0A6A4WRY7"/>
<name>A0A6A4WRY7_AMPAM</name>
<organism evidence="2 3">
    <name type="scientific">Amphibalanus amphitrite</name>
    <name type="common">Striped barnacle</name>
    <name type="synonym">Balanus amphitrite</name>
    <dbReference type="NCBI Taxonomy" id="1232801"/>
    <lineage>
        <taxon>Eukaryota</taxon>
        <taxon>Metazoa</taxon>
        <taxon>Ecdysozoa</taxon>
        <taxon>Arthropoda</taxon>
        <taxon>Crustacea</taxon>
        <taxon>Multicrustacea</taxon>
        <taxon>Cirripedia</taxon>
        <taxon>Thoracica</taxon>
        <taxon>Thoracicalcarea</taxon>
        <taxon>Balanomorpha</taxon>
        <taxon>Balanoidea</taxon>
        <taxon>Balanidae</taxon>
        <taxon>Amphibalaninae</taxon>
        <taxon>Amphibalanus</taxon>
    </lineage>
</organism>
<feature type="compositionally biased region" description="Basic and acidic residues" evidence="1">
    <location>
        <begin position="138"/>
        <end position="169"/>
    </location>
</feature>
<evidence type="ECO:0000256" key="1">
    <source>
        <dbReference type="SAM" id="MobiDB-lite"/>
    </source>
</evidence>
<evidence type="ECO:0000313" key="3">
    <source>
        <dbReference type="Proteomes" id="UP000440578"/>
    </source>
</evidence>
<dbReference type="EMBL" id="VIIS01000799">
    <property type="protein sequence ID" value="KAF0304878.1"/>
    <property type="molecule type" value="Genomic_DNA"/>
</dbReference>
<dbReference type="PANTHER" id="PTHR21398:SF6">
    <property type="entry name" value="AGAP007094-PA"/>
    <property type="match status" value="1"/>
</dbReference>
<dbReference type="Proteomes" id="UP000440578">
    <property type="component" value="Unassembled WGS sequence"/>
</dbReference>
<feature type="region of interest" description="Disordered" evidence="1">
    <location>
        <begin position="134"/>
        <end position="194"/>
    </location>
</feature>
<gene>
    <name evidence="2" type="ORF">FJT64_023385</name>
</gene>
<protein>
    <submittedName>
        <fullName evidence="2">Uncharacterized protein</fullName>
    </submittedName>
</protein>
<sequence length="194" mass="22215">MHSLQELVVSVEVEIDYTFPKTASSGKSALNRMSRMLYDKQTIYSSMETLFTRFGLDGRACTLRAICEVGETPDHQDGIVGDFLSYLLSASYGVGDRPELKSYLQAERYGRKYGHCGTTFRSCPVSIFSLVADDSGEDERQREKGRDDRQRQKGRDERDRQKGRDEHEKRDKRRRPRTGRAEGSTKDGKEVKED</sequence>
<comment type="caution">
    <text evidence="2">The sequence shown here is derived from an EMBL/GenBank/DDBJ whole genome shotgun (WGS) entry which is preliminary data.</text>
</comment>
<dbReference type="OrthoDB" id="6364863at2759"/>
<dbReference type="PANTHER" id="PTHR21398">
    <property type="entry name" value="AGAP007094-PA"/>
    <property type="match status" value="1"/>
</dbReference>
<accession>A0A6A4WRY7</accession>
<evidence type="ECO:0000313" key="2">
    <source>
        <dbReference type="EMBL" id="KAF0304878.1"/>
    </source>
</evidence>
<proteinExistence type="predicted"/>
<dbReference type="Pfam" id="PF07841">
    <property type="entry name" value="DM4_12"/>
    <property type="match status" value="1"/>
</dbReference>